<dbReference type="AlphaFoldDB" id="A0A845RDG5"/>
<organism evidence="1 2">
    <name type="scientific">Anaerotruncus colihominis</name>
    <dbReference type="NCBI Taxonomy" id="169435"/>
    <lineage>
        <taxon>Bacteria</taxon>
        <taxon>Bacillati</taxon>
        <taxon>Bacillota</taxon>
        <taxon>Clostridia</taxon>
        <taxon>Eubacteriales</taxon>
        <taxon>Oscillospiraceae</taxon>
        <taxon>Anaerotruncus</taxon>
    </lineage>
</organism>
<dbReference type="EMBL" id="QXWZ01000005">
    <property type="protein sequence ID" value="NBI78186.1"/>
    <property type="molecule type" value="Genomic_DNA"/>
</dbReference>
<proteinExistence type="predicted"/>
<evidence type="ECO:0000313" key="1">
    <source>
        <dbReference type="EMBL" id="NBI78186.1"/>
    </source>
</evidence>
<accession>A0A845RDG5</accession>
<reference evidence="1 2" key="1">
    <citation type="submission" date="2018-08" db="EMBL/GenBank/DDBJ databases">
        <title>Murine metabolic-syndrome-specific gut microbial biobank.</title>
        <authorList>
            <person name="Liu C."/>
        </authorList>
    </citation>
    <scope>NUCLEOTIDE SEQUENCE [LARGE SCALE GENOMIC DNA]</scope>
    <source>
        <strain evidence="1 2">X69</strain>
    </source>
</reference>
<comment type="caution">
    <text evidence="1">The sequence shown here is derived from an EMBL/GenBank/DDBJ whole genome shotgun (WGS) entry which is preliminary data.</text>
</comment>
<protein>
    <submittedName>
        <fullName evidence="1">DUF3788 domain-containing protein</fullName>
    </submittedName>
</protein>
<gene>
    <name evidence="1" type="ORF">D3Z39_04760</name>
</gene>
<name>A0A845RDG5_9FIRM</name>
<dbReference type="Proteomes" id="UP000446348">
    <property type="component" value="Unassembled WGS sequence"/>
</dbReference>
<dbReference type="InterPro" id="IPR024265">
    <property type="entry name" value="DUF3788"/>
</dbReference>
<dbReference type="RefSeq" id="WP_160209045.1">
    <property type="nucleotide sequence ID" value="NZ_QXWZ01000005.1"/>
</dbReference>
<dbReference type="OrthoDB" id="9090890at2"/>
<sequence>MLNLQDKEHRPALEEIGQYVRTPVFMQFCSELKNRYKCIEKIEFSSCSWEAGWNVKFKKAGKTLCTLYPRELYFTVMIVVGEKEKKSVEAILPECILELQEIYSRTKEGNGQKWLMIDLEDRGDLYDSVFRLIEIRRNC</sequence>
<dbReference type="Pfam" id="PF12663">
    <property type="entry name" value="DUF3788"/>
    <property type="match status" value="1"/>
</dbReference>
<evidence type="ECO:0000313" key="2">
    <source>
        <dbReference type="Proteomes" id="UP000446348"/>
    </source>
</evidence>